<dbReference type="AlphaFoldDB" id="A0A0S4VTN0"/>
<reference evidence="1" key="1">
    <citation type="submission" date="2015-10" db="EMBL/GenBank/DDBJ databases">
        <authorList>
            <person name="Gilbert D.G."/>
        </authorList>
    </citation>
    <scope>NUCLEOTIDE SEQUENCE</scope>
    <source>
        <strain evidence="1">Phyl III-seqv23</strain>
    </source>
</reference>
<proteinExistence type="predicted"/>
<evidence type="ECO:0000313" key="1">
    <source>
        <dbReference type="EMBL" id="CUV37597.1"/>
    </source>
</evidence>
<gene>
    <name evidence="3" type="ORF">RD1301_v1_1750003</name>
    <name evidence="1" type="ORF">TD1301_v1_4120001</name>
    <name evidence="2" type="ORF">TF3108_v1_920005</name>
</gene>
<sequence>MTEMQVAVALSRIDIVWENLFPLEQHRIVQLLVERVVVSQQELRVQLHRNGIEHFALDVVRAAGGKSVPAAAGEALA</sequence>
<dbReference type="EMBL" id="LN899822">
    <property type="protein sequence ID" value="CUV61754.1"/>
    <property type="molecule type" value="Genomic_DNA"/>
</dbReference>
<name>A0A0S4VTN0_RALSL</name>
<organism evidence="1">
    <name type="scientific">Ralstonia solanacearum</name>
    <name type="common">Pseudomonas solanacearum</name>
    <dbReference type="NCBI Taxonomy" id="305"/>
    <lineage>
        <taxon>Bacteria</taxon>
        <taxon>Pseudomonadati</taxon>
        <taxon>Pseudomonadota</taxon>
        <taxon>Betaproteobacteria</taxon>
        <taxon>Burkholderiales</taxon>
        <taxon>Burkholderiaceae</taxon>
        <taxon>Ralstonia</taxon>
        <taxon>Ralstonia solanacearum species complex</taxon>
    </lineage>
</organism>
<dbReference type="EMBL" id="LN899825">
    <property type="protein sequence ID" value="CUV37597.1"/>
    <property type="molecule type" value="Genomic_DNA"/>
</dbReference>
<evidence type="ECO:0000313" key="3">
    <source>
        <dbReference type="EMBL" id="CUV61754.1"/>
    </source>
</evidence>
<evidence type="ECO:0000313" key="2">
    <source>
        <dbReference type="EMBL" id="CUV41953.1"/>
    </source>
</evidence>
<accession>A0A0S4VTN0</accession>
<dbReference type="EMBL" id="LN899826">
    <property type="protein sequence ID" value="CUV41953.1"/>
    <property type="molecule type" value="Genomic_DNA"/>
</dbReference>
<protein>
    <submittedName>
        <fullName evidence="1">Uncharacterized protein</fullName>
    </submittedName>
</protein>